<evidence type="ECO:0000256" key="7">
    <source>
        <dbReference type="ARBA" id="ARBA00023136"/>
    </source>
</evidence>
<evidence type="ECO:0000256" key="5">
    <source>
        <dbReference type="ARBA" id="ARBA00022967"/>
    </source>
</evidence>
<dbReference type="InterPro" id="IPR059000">
    <property type="entry name" value="ATPase_P-type_domA"/>
</dbReference>
<evidence type="ECO:0000313" key="11">
    <source>
        <dbReference type="EMBL" id="NEW33344.1"/>
    </source>
</evidence>
<dbReference type="SFLD" id="SFLDG00002">
    <property type="entry name" value="C1.7:_P-type_atpase_like"/>
    <property type="match status" value="1"/>
</dbReference>
<dbReference type="EC" id="3.6.3.3" evidence="11"/>
<dbReference type="InterPro" id="IPR023299">
    <property type="entry name" value="ATPase_P-typ_cyto_dom_N"/>
</dbReference>
<dbReference type="Proteomes" id="UP000471166">
    <property type="component" value="Unassembled WGS sequence"/>
</dbReference>
<keyword evidence="5" id="KW-1278">Translocase</keyword>
<dbReference type="PANTHER" id="PTHR48085">
    <property type="entry name" value="CADMIUM/ZINC-TRANSPORTING ATPASE HMA2-RELATED"/>
    <property type="match status" value="1"/>
</dbReference>
<dbReference type="CDD" id="cd02079">
    <property type="entry name" value="P-type_ATPase_HM"/>
    <property type="match status" value="1"/>
</dbReference>
<dbReference type="InterPro" id="IPR027256">
    <property type="entry name" value="P-typ_ATPase_IB"/>
</dbReference>
<dbReference type="Pfam" id="PF00702">
    <property type="entry name" value="Hydrolase"/>
    <property type="match status" value="1"/>
</dbReference>
<dbReference type="GO" id="GO:0019829">
    <property type="term" value="F:ATPase-coupled monoatomic cation transmembrane transporter activity"/>
    <property type="evidence" value="ECO:0007669"/>
    <property type="project" value="InterPro"/>
</dbReference>
<keyword evidence="4 8" id="KW-0479">Metal-binding</keyword>
<dbReference type="RefSeq" id="WP_163844505.1">
    <property type="nucleotide sequence ID" value="NZ_AP026975.1"/>
</dbReference>
<dbReference type="GO" id="GO:0015086">
    <property type="term" value="F:cadmium ion transmembrane transporter activity"/>
    <property type="evidence" value="ECO:0007669"/>
    <property type="project" value="TreeGrafter"/>
</dbReference>
<evidence type="ECO:0000256" key="8">
    <source>
        <dbReference type="RuleBase" id="RU362081"/>
    </source>
</evidence>
<proteinExistence type="inferred from homology"/>
<feature type="transmembrane region" description="Helical" evidence="8">
    <location>
        <begin position="260"/>
        <end position="278"/>
    </location>
</feature>
<accession>A0A6P1CPP9</accession>
<dbReference type="SFLD" id="SFLDS00003">
    <property type="entry name" value="Haloacid_Dehalogenase"/>
    <property type="match status" value="1"/>
</dbReference>
<dbReference type="InterPro" id="IPR018303">
    <property type="entry name" value="ATPase_P-typ_P_site"/>
</dbReference>
<evidence type="ECO:0000256" key="3">
    <source>
        <dbReference type="ARBA" id="ARBA00022692"/>
    </source>
</evidence>
<evidence type="ECO:0000256" key="2">
    <source>
        <dbReference type="ARBA" id="ARBA00006024"/>
    </source>
</evidence>
<dbReference type="Pfam" id="PF00122">
    <property type="entry name" value="E1-E2_ATPase"/>
    <property type="match status" value="1"/>
</dbReference>
<dbReference type="NCBIfam" id="TIGR01525">
    <property type="entry name" value="ATPase-IB_hvy"/>
    <property type="match status" value="1"/>
</dbReference>
<evidence type="ECO:0000256" key="1">
    <source>
        <dbReference type="ARBA" id="ARBA00004651"/>
    </source>
</evidence>
<feature type="transmembrane region" description="Helical" evidence="8">
    <location>
        <begin position="290"/>
        <end position="315"/>
    </location>
</feature>
<evidence type="ECO:0000256" key="6">
    <source>
        <dbReference type="ARBA" id="ARBA00022989"/>
    </source>
</evidence>
<organism evidence="11 12">
    <name type="scientific">Nocardia cyriacigeorgica</name>
    <dbReference type="NCBI Taxonomy" id="135487"/>
    <lineage>
        <taxon>Bacteria</taxon>
        <taxon>Bacillati</taxon>
        <taxon>Actinomycetota</taxon>
        <taxon>Actinomycetes</taxon>
        <taxon>Mycobacteriales</taxon>
        <taxon>Nocardiaceae</taxon>
        <taxon>Nocardia</taxon>
    </lineage>
</organism>
<keyword evidence="3 8" id="KW-0812">Transmembrane</keyword>
<dbReference type="InterPro" id="IPR044492">
    <property type="entry name" value="P_typ_ATPase_HD_dom"/>
</dbReference>
<dbReference type="Gene3D" id="3.40.1110.10">
    <property type="entry name" value="Calcium-transporting ATPase, cytoplasmic domain N"/>
    <property type="match status" value="1"/>
</dbReference>
<dbReference type="FunFam" id="2.70.150.10:FF:000002">
    <property type="entry name" value="Copper-transporting ATPase 1, putative"/>
    <property type="match status" value="1"/>
</dbReference>
<name>A0A6P1CPP9_9NOCA</name>
<dbReference type="Gene3D" id="3.40.50.1000">
    <property type="entry name" value="HAD superfamily/HAD-like"/>
    <property type="match status" value="1"/>
</dbReference>
<dbReference type="EMBL" id="JAAGVB010000016">
    <property type="protein sequence ID" value="NEW33344.1"/>
    <property type="molecule type" value="Genomic_DNA"/>
</dbReference>
<feature type="region of interest" description="Disordered" evidence="9">
    <location>
        <begin position="1"/>
        <end position="25"/>
    </location>
</feature>
<dbReference type="InterPro" id="IPR001757">
    <property type="entry name" value="P_typ_ATPase"/>
</dbReference>
<feature type="domain" description="P-type ATPase A" evidence="10">
    <location>
        <begin position="140"/>
        <end position="240"/>
    </location>
</feature>
<dbReference type="GO" id="GO:0005886">
    <property type="term" value="C:plasma membrane"/>
    <property type="evidence" value="ECO:0007669"/>
    <property type="project" value="UniProtKB-SubCell"/>
</dbReference>
<gene>
    <name evidence="11" type="primary">cadA</name>
    <name evidence="11" type="ORF">GV791_12345</name>
</gene>
<dbReference type="SFLD" id="SFLDF00027">
    <property type="entry name" value="p-type_atpase"/>
    <property type="match status" value="1"/>
</dbReference>
<evidence type="ECO:0000256" key="9">
    <source>
        <dbReference type="SAM" id="MobiDB-lite"/>
    </source>
</evidence>
<dbReference type="Gene3D" id="2.70.150.10">
    <property type="entry name" value="Calcium-transporting ATPase, cytoplasmic transduction domain A"/>
    <property type="match status" value="1"/>
</dbReference>
<keyword evidence="6 8" id="KW-1133">Transmembrane helix</keyword>
<feature type="transmembrane region" description="Helical" evidence="8">
    <location>
        <begin position="58"/>
        <end position="75"/>
    </location>
</feature>
<dbReference type="InterPro" id="IPR023298">
    <property type="entry name" value="ATPase_P-typ_TM_dom_sf"/>
</dbReference>
<dbReference type="GO" id="GO:0016887">
    <property type="term" value="F:ATP hydrolysis activity"/>
    <property type="evidence" value="ECO:0007669"/>
    <property type="project" value="InterPro"/>
</dbReference>
<dbReference type="NCBIfam" id="TIGR01512">
    <property type="entry name" value="ATPase-IB2_Cd"/>
    <property type="match status" value="1"/>
</dbReference>
<dbReference type="PRINTS" id="PR00119">
    <property type="entry name" value="CATATPASE"/>
</dbReference>
<keyword evidence="8" id="KW-0067">ATP-binding</keyword>
<keyword evidence="8" id="KW-0547">Nucleotide-binding</keyword>
<dbReference type="NCBIfam" id="TIGR01511">
    <property type="entry name" value="ATPase-IB1_Cu"/>
    <property type="match status" value="1"/>
</dbReference>
<comment type="caution">
    <text evidence="11">The sequence shown here is derived from an EMBL/GenBank/DDBJ whole genome shotgun (WGS) entry which is preliminary data.</text>
</comment>
<dbReference type="AlphaFoldDB" id="A0A6P1CPP9"/>
<dbReference type="InterPro" id="IPR008250">
    <property type="entry name" value="ATPase_P-typ_transduc_dom_A_sf"/>
</dbReference>
<feature type="compositionally biased region" description="Acidic residues" evidence="9">
    <location>
        <begin position="13"/>
        <end position="22"/>
    </location>
</feature>
<feature type="transmembrane region" description="Helical" evidence="8">
    <location>
        <begin position="33"/>
        <end position="52"/>
    </location>
</feature>
<keyword evidence="11" id="KW-0378">Hydrolase</keyword>
<keyword evidence="8" id="KW-1003">Cell membrane</keyword>
<dbReference type="SUPFAM" id="SSF56784">
    <property type="entry name" value="HAD-like"/>
    <property type="match status" value="1"/>
</dbReference>
<evidence type="ECO:0000256" key="4">
    <source>
        <dbReference type="ARBA" id="ARBA00022723"/>
    </source>
</evidence>
<sequence>MSDACGCGHDEPTGENDEAEEREPEKLWEVTELRAAAVAGLLLVAALIVGWTGGPRPVELGLEIAALLAGAYTFVPSTLKRLAKGKIGVGTLMTIAAIGAVILGEVGEAAMLAFLFSISEGLEEYAVARTRRGLRALLNLVPDRATVLRDDTETVVAPAELRVGDRMLVRPGERVATDGVITEGRSALDVSAITGESVPVEAGPGAEVFAGSINGTGALHVEVTTTAEDNSLARIVRIVEAEQARKGEAQRLADKIAKPLVPGIMVAAAAIAVIGTLLGDPVVWIERALVMLVAASPCALAISVPVTVVAAIGAASKLGVLVKGGAALEAMGKVRQVALDKTGTLTANNPTVVEIATVDGADRDRVLAVAAALESRSEHPLARAILAAADTVTPATDVEAVTGAGLTGRVDGRPARLGRPGWIEAAALATDVERMQRAGATAVLIEDNGTVIGAIAVRDELRPEAREVIARLHAGGAKVSMLTGDNTRTAEALATEAGIDTVHADLRPEDKARIVTELRKQRFTAMVGDGVNDAPALATADLGIAMGAMGTDVAIETADVALMGEDLRHLPRALDHARRARLIMLQNVGLSLVLITVLIPLALFGVLGLAAVVLVHELAEIVVIANGVRAGRTKPLDPAPPAATKPAPALAGSPS</sequence>
<feature type="region of interest" description="Disordered" evidence="9">
    <location>
        <begin position="634"/>
        <end position="655"/>
    </location>
</feature>
<reference evidence="11 12" key="1">
    <citation type="submission" date="2020-01" db="EMBL/GenBank/DDBJ databases">
        <title>Genetics and antimicrobial susceptibilities of Nocardia species isolated from the soil; a comparison with species isolated from humans.</title>
        <authorList>
            <person name="Carrasco G."/>
            <person name="Monzon S."/>
            <person name="Sansegundo M."/>
            <person name="Garcia E."/>
            <person name="Garrido N."/>
            <person name="Medina M.J."/>
            <person name="Villalon P."/>
            <person name="Ramirez-Arocha A.C."/>
            <person name="Jimenez P."/>
            <person name="Cuesta I."/>
            <person name="Valdezate S."/>
        </authorList>
    </citation>
    <scope>NUCLEOTIDE SEQUENCE [LARGE SCALE GENOMIC DNA]</scope>
    <source>
        <strain evidence="11 12">CNM20110626</strain>
    </source>
</reference>
<dbReference type="GO" id="GO:0046872">
    <property type="term" value="F:metal ion binding"/>
    <property type="evidence" value="ECO:0007669"/>
    <property type="project" value="UniProtKB-KW"/>
</dbReference>
<keyword evidence="7 8" id="KW-0472">Membrane</keyword>
<dbReference type="SUPFAM" id="SSF81665">
    <property type="entry name" value="Calcium ATPase, transmembrane domain M"/>
    <property type="match status" value="1"/>
</dbReference>
<dbReference type="PROSITE" id="PS00154">
    <property type="entry name" value="ATPASE_E1_E2"/>
    <property type="match status" value="1"/>
</dbReference>
<dbReference type="GO" id="GO:0005524">
    <property type="term" value="F:ATP binding"/>
    <property type="evidence" value="ECO:0007669"/>
    <property type="project" value="UniProtKB-UniRule"/>
</dbReference>
<comment type="subcellular location">
    <subcellularLocation>
        <location evidence="1">Cell membrane</location>
        <topology evidence="1">Multi-pass membrane protein</topology>
    </subcellularLocation>
</comment>
<dbReference type="InterPro" id="IPR036412">
    <property type="entry name" value="HAD-like_sf"/>
</dbReference>
<evidence type="ECO:0000259" key="10">
    <source>
        <dbReference type="Pfam" id="PF00122"/>
    </source>
</evidence>
<feature type="compositionally biased region" description="Low complexity" evidence="9">
    <location>
        <begin position="644"/>
        <end position="655"/>
    </location>
</feature>
<feature type="transmembrane region" description="Helical" evidence="8">
    <location>
        <begin position="588"/>
        <end position="615"/>
    </location>
</feature>
<dbReference type="InterPro" id="IPR051014">
    <property type="entry name" value="Cation_Transport_ATPase_IB"/>
</dbReference>
<protein>
    <submittedName>
        <fullName evidence="11">Cadmium-translocating P-type ATPase</fullName>
        <ecNumber evidence="11">3.6.3.3</ecNumber>
    </submittedName>
</protein>
<dbReference type="SUPFAM" id="SSF81653">
    <property type="entry name" value="Calcium ATPase, transduction domain A"/>
    <property type="match status" value="1"/>
</dbReference>
<comment type="similarity">
    <text evidence="2 8">Belongs to the cation transport ATPase (P-type) (TC 3.A.3) family. Type IB subfamily.</text>
</comment>
<dbReference type="InterPro" id="IPR023214">
    <property type="entry name" value="HAD_sf"/>
</dbReference>
<evidence type="ECO:0000313" key="12">
    <source>
        <dbReference type="Proteomes" id="UP000471166"/>
    </source>
</evidence>
<dbReference type="NCBIfam" id="TIGR01494">
    <property type="entry name" value="ATPase_P-type"/>
    <property type="match status" value="1"/>
</dbReference>
<dbReference type="PANTHER" id="PTHR48085:SF5">
    <property type="entry name" value="CADMIUM_ZINC-TRANSPORTING ATPASE HMA4-RELATED"/>
    <property type="match status" value="1"/>
</dbReference>